<gene>
    <name evidence="1" type="ORF">NCTC11179_03469</name>
</gene>
<dbReference type="Proteomes" id="UP000255024">
    <property type="component" value="Unassembled WGS sequence"/>
</dbReference>
<dbReference type="EMBL" id="UGQL01000002">
    <property type="protein sequence ID" value="STZ69944.1"/>
    <property type="molecule type" value="Genomic_DNA"/>
</dbReference>
<sequence length="347" mass="40741">MKAQELVLFECISGSRAYGLATKDSDTDIRGVFYLPKEQFYGLNYIPQISNETNDIVYYELGRFIELLRKNNPNILELLATPEEFVLFKHPIFDKIRLEDFLSKLTKEAFAGYAMSQVKKAKGLNKKVFHPMDKQRKELLDFCYVLDGEKTVELRKWLQVNNKHQAQCGLVKVNHMKDLYALFYDEQGDKGYKGIVRLDESNQVCLSSIPKDEQIQAYLLCKMDEYSSYCKQYKEYWDWMEKRNETRYQTTVNHGGGYDSKNMMHTIRLMLTARDILKNNTLQIFTPYREELLKIKAGHYSYDELLDKVTQLNEEIEQYYADSTLLSKPSVALAERIVVELREELYG</sequence>
<evidence type="ECO:0000313" key="2">
    <source>
        <dbReference type="Proteomes" id="UP000255024"/>
    </source>
</evidence>
<proteinExistence type="predicted"/>
<dbReference type="PANTHER" id="PTHR34817:SF2">
    <property type="entry name" value="NUCLEOTIDYLTRANSFERASE"/>
    <property type="match status" value="1"/>
</dbReference>
<organism evidence="1 2">
    <name type="scientific">Myroides odoratus</name>
    <name type="common">Flavobacterium odoratum</name>
    <dbReference type="NCBI Taxonomy" id="256"/>
    <lineage>
        <taxon>Bacteria</taxon>
        <taxon>Pseudomonadati</taxon>
        <taxon>Bacteroidota</taxon>
        <taxon>Flavobacteriia</taxon>
        <taxon>Flavobacteriales</taxon>
        <taxon>Flavobacteriaceae</taxon>
        <taxon>Myroides</taxon>
    </lineage>
</organism>
<reference evidence="1 2" key="1">
    <citation type="submission" date="2018-06" db="EMBL/GenBank/DDBJ databases">
        <authorList>
            <consortium name="Pathogen Informatics"/>
            <person name="Doyle S."/>
        </authorList>
    </citation>
    <scope>NUCLEOTIDE SEQUENCE [LARGE SCALE GENOMIC DNA]</scope>
    <source>
        <strain evidence="1 2">NCTC11179</strain>
    </source>
</reference>
<protein>
    <submittedName>
        <fullName evidence="1">Predicted nucleotidyltransferase</fullName>
    </submittedName>
</protein>
<accession>A0A378U5T7</accession>
<keyword evidence="1" id="KW-0808">Transferase</keyword>
<dbReference type="GO" id="GO:0016740">
    <property type="term" value="F:transferase activity"/>
    <property type="evidence" value="ECO:0007669"/>
    <property type="project" value="UniProtKB-KW"/>
</dbReference>
<evidence type="ECO:0000313" key="1">
    <source>
        <dbReference type="EMBL" id="STZ69944.1"/>
    </source>
</evidence>
<dbReference type="PANTHER" id="PTHR34817">
    <property type="entry name" value="NUCLEOTIDYLTRANSFERASE"/>
    <property type="match status" value="1"/>
</dbReference>
<name>A0A378U5T7_MYROD</name>
<dbReference type="AlphaFoldDB" id="A0A378U5T7"/>
<dbReference type="InterPro" id="IPR018775">
    <property type="entry name" value="RlaP"/>
</dbReference>
<keyword evidence="2" id="KW-1185">Reference proteome</keyword>
<dbReference type="Pfam" id="PF10127">
    <property type="entry name" value="RlaP"/>
    <property type="match status" value="1"/>
</dbReference>